<feature type="non-terminal residue" evidence="1">
    <location>
        <position position="40"/>
    </location>
</feature>
<dbReference type="EMBL" id="UINC01015084">
    <property type="protein sequence ID" value="SVA63796.1"/>
    <property type="molecule type" value="Genomic_DNA"/>
</dbReference>
<evidence type="ECO:0000313" key="1">
    <source>
        <dbReference type="EMBL" id="SVA63796.1"/>
    </source>
</evidence>
<sequence>MEKNQNRQDIPQSVSKEDPGFMESIGSFPVWMLKIIDVIT</sequence>
<gene>
    <name evidence="1" type="ORF">METZ01_LOCUS116650</name>
</gene>
<proteinExistence type="predicted"/>
<name>A0A381XGC7_9ZZZZ</name>
<protein>
    <submittedName>
        <fullName evidence="1">Uncharacterized protein</fullName>
    </submittedName>
</protein>
<accession>A0A381XGC7</accession>
<dbReference type="AlphaFoldDB" id="A0A381XGC7"/>
<reference evidence="1" key="1">
    <citation type="submission" date="2018-05" db="EMBL/GenBank/DDBJ databases">
        <authorList>
            <person name="Lanie J.A."/>
            <person name="Ng W.-L."/>
            <person name="Kazmierczak K.M."/>
            <person name="Andrzejewski T.M."/>
            <person name="Davidsen T.M."/>
            <person name="Wayne K.J."/>
            <person name="Tettelin H."/>
            <person name="Glass J.I."/>
            <person name="Rusch D."/>
            <person name="Podicherti R."/>
            <person name="Tsui H.-C.T."/>
            <person name="Winkler M.E."/>
        </authorList>
    </citation>
    <scope>NUCLEOTIDE SEQUENCE</scope>
</reference>
<organism evidence="1">
    <name type="scientific">marine metagenome</name>
    <dbReference type="NCBI Taxonomy" id="408172"/>
    <lineage>
        <taxon>unclassified sequences</taxon>
        <taxon>metagenomes</taxon>
        <taxon>ecological metagenomes</taxon>
    </lineage>
</organism>